<dbReference type="SMART" id="SM00700">
    <property type="entry name" value="JHBP"/>
    <property type="match status" value="1"/>
</dbReference>
<dbReference type="OrthoDB" id="8190514at2759"/>
<dbReference type="FunFam" id="3.15.10.30:FF:000001">
    <property type="entry name" value="Takeout-like protein 1"/>
    <property type="match status" value="1"/>
</dbReference>
<evidence type="ECO:0000256" key="1">
    <source>
        <dbReference type="ARBA" id="ARBA00022729"/>
    </source>
</evidence>
<reference evidence="4 5" key="1">
    <citation type="journal article" date="2007" name="Nature">
        <title>Evolution of genes and genomes on the Drosophila phylogeny.</title>
        <authorList>
            <consortium name="Drosophila 12 Genomes Consortium"/>
            <person name="Clark A.G."/>
            <person name="Eisen M.B."/>
            <person name="Smith D.R."/>
            <person name="Bergman C.M."/>
            <person name="Oliver B."/>
            <person name="Markow T.A."/>
            <person name="Kaufman T.C."/>
            <person name="Kellis M."/>
            <person name="Gelbart W."/>
            <person name="Iyer V.N."/>
            <person name="Pollard D.A."/>
            <person name="Sackton T.B."/>
            <person name="Larracuente A.M."/>
            <person name="Singh N.D."/>
            <person name="Abad J.P."/>
            <person name="Abt D.N."/>
            <person name="Adryan B."/>
            <person name="Aguade M."/>
            <person name="Akashi H."/>
            <person name="Anderson W.W."/>
            <person name="Aquadro C.F."/>
            <person name="Ardell D.H."/>
            <person name="Arguello R."/>
            <person name="Artieri C.G."/>
            <person name="Barbash D.A."/>
            <person name="Barker D."/>
            <person name="Barsanti P."/>
            <person name="Batterham P."/>
            <person name="Batzoglou S."/>
            <person name="Begun D."/>
            <person name="Bhutkar A."/>
            <person name="Blanco E."/>
            <person name="Bosak S.A."/>
            <person name="Bradley R.K."/>
            <person name="Brand A.D."/>
            <person name="Brent M.R."/>
            <person name="Brooks A.N."/>
            <person name="Brown R.H."/>
            <person name="Butlin R.K."/>
            <person name="Caggese C."/>
            <person name="Calvi B.R."/>
            <person name="Bernardo de Carvalho A."/>
            <person name="Caspi A."/>
            <person name="Castrezana S."/>
            <person name="Celniker S.E."/>
            <person name="Chang J.L."/>
            <person name="Chapple C."/>
            <person name="Chatterji S."/>
            <person name="Chinwalla A."/>
            <person name="Civetta A."/>
            <person name="Clifton S.W."/>
            <person name="Comeron J.M."/>
            <person name="Costello J.C."/>
            <person name="Coyne J.A."/>
            <person name="Daub J."/>
            <person name="David R.G."/>
            <person name="Delcher A.L."/>
            <person name="Delehaunty K."/>
            <person name="Do C.B."/>
            <person name="Ebling H."/>
            <person name="Edwards K."/>
            <person name="Eickbush T."/>
            <person name="Evans J.D."/>
            <person name="Filipski A."/>
            <person name="Findeiss S."/>
            <person name="Freyhult E."/>
            <person name="Fulton L."/>
            <person name="Fulton R."/>
            <person name="Garcia A.C."/>
            <person name="Gardiner A."/>
            <person name="Garfield D.A."/>
            <person name="Garvin B.E."/>
            <person name="Gibson G."/>
            <person name="Gilbert D."/>
            <person name="Gnerre S."/>
            <person name="Godfrey J."/>
            <person name="Good R."/>
            <person name="Gotea V."/>
            <person name="Gravely B."/>
            <person name="Greenberg A.J."/>
            <person name="Griffiths-Jones S."/>
            <person name="Gross S."/>
            <person name="Guigo R."/>
            <person name="Gustafson E.A."/>
            <person name="Haerty W."/>
            <person name="Hahn M.W."/>
            <person name="Halligan D.L."/>
            <person name="Halpern A.L."/>
            <person name="Halter G.M."/>
            <person name="Han M.V."/>
            <person name="Heger A."/>
            <person name="Hillier L."/>
            <person name="Hinrichs A.S."/>
            <person name="Holmes I."/>
            <person name="Hoskins R.A."/>
            <person name="Hubisz M.J."/>
            <person name="Hultmark D."/>
            <person name="Huntley M.A."/>
            <person name="Jaffe D.B."/>
            <person name="Jagadeeshan S."/>
            <person name="Jeck W.R."/>
            <person name="Johnson J."/>
            <person name="Jones C.D."/>
            <person name="Jordan W.C."/>
            <person name="Karpen G.H."/>
            <person name="Kataoka E."/>
            <person name="Keightley P.D."/>
            <person name="Kheradpour P."/>
            <person name="Kirkness E.F."/>
            <person name="Koerich L.B."/>
            <person name="Kristiansen K."/>
            <person name="Kudrna D."/>
            <person name="Kulathinal R.J."/>
            <person name="Kumar S."/>
            <person name="Kwok R."/>
            <person name="Lander E."/>
            <person name="Langley C.H."/>
            <person name="Lapoint R."/>
            <person name="Lazzaro B.P."/>
            <person name="Lee S.J."/>
            <person name="Levesque L."/>
            <person name="Li R."/>
            <person name="Lin C.F."/>
            <person name="Lin M.F."/>
            <person name="Lindblad-Toh K."/>
            <person name="Llopart A."/>
            <person name="Long M."/>
            <person name="Low L."/>
            <person name="Lozovsky E."/>
            <person name="Lu J."/>
            <person name="Luo M."/>
            <person name="Machado C.A."/>
            <person name="Makalowski W."/>
            <person name="Marzo M."/>
            <person name="Matsuda M."/>
            <person name="Matzkin L."/>
            <person name="McAllister B."/>
            <person name="McBride C.S."/>
            <person name="McKernan B."/>
            <person name="McKernan K."/>
            <person name="Mendez-Lago M."/>
            <person name="Minx P."/>
            <person name="Mollenhauer M.U."/>
            <person name="Montooth K."/>
            <person name="Mount S.M."/>
            <person name="Mu X."/>
            <person name="Myers E."/>
            <person name="Negre B."/>
            <person name="Newfeld S."/>
            <person name="Nielsen R."/>
            <person name="Noor M.A."/>
            <person name="O'Grady P."/>
            <person name="Pachter L."/>
            <person name="Papaceit M."/>
            <person name="Parisi M.J."/>
            <person name="Parisi M."/>
            <person name="Parts L."/>
            <person name="Pedersen J.S."/>
            <person name="Pesole G."/>
            <person name="Phillippy A.M."/>
            <person name="Ponting C.P."/>
            <person name="Pop M."/>
            <person name="Porcelli D."/>
            <person name="Powell J.R."/>
            <person name="Prohaska S."/>
            <person name="Pruitt K."/>
            <person name="Puig M."/>
            <person name="Quesneville H."/>
            <person name="Ram K.R."/>
            <person name="Rand D."/>
            <person name="Rasmussen M.D."/>
            <person name="Reed L.K."/>
            <person name="Reenan R."/>
            <person name="Reily A."/>
            <person name="Remington K.A."/>
            <person name="Rieger T.T."/>
            <person name="Ritchie M.G."/>
            <person name="Robin C."/>
            <person name="Rogers Y.H."/>
            <person name="Rohde C."/>
            <person name="Rozas J."/>
            <person name="Rubenfield M.J."/>
            <person name="Ruiz A."/>
            <person name="Russo S."/>
            <person name="Salzberg S.L."/>
            <person name="Sanchez-Gracia A."/>
            <person name="Saranga D.J."/>
            <person name="Sato H."/>
            <person name="Schaeffer S.W."/>
            <person name="Schatz M.C."/>
            <person name="Schlenke T."/>
            <person name="Schwartz R."/>
            <person name="Segarra C."/>
            <person name="Singh R.S."/>
            <person name="Sirot L."/>
            <person name="Sirota M."/>
            <person name="Sisneros N.B."/>
            <person name="Smith C.D."/>
            <person name="Smith T.F."/>
            <person name="Spieth J."/>
            <person name="Stage D.E."/>
            <person name="Stark A."/>
            <person name="Stephan W."/>
            <person name="Strausberg R.L."/>
            <person name="Strempel S."/>
            <person name="Sturgill D."/>
            <person name="Sutton G."/>
            <person name="Sutton G.G."/>
            <person name="Tao W."/>
            <person name="Teichmann S."/>
            <person name="Tobari Y.N."/>
            <person name="Tomimura Y."/>
            <person name="Tsolas J.M."/>
            <person name="Valente V.L."/>
            <person name="Venter E."/>
            <person name="Venter J.C."/>
            <person name="Vicario S."/>
            <person name="Vieira F.G."/>
            <person name="Vilella A.J."/>
            <person name="Villasante A."/>
            <person name="Walenz B."/>
            <person name="Wang J."/>
            <person name="Wasserman M."/>
            <person name="Watts T."/>
            <person name="Wilson D."/>
            <person name="Wilson R.K."/>
            <person name="Wing R.A."/>
            <person name="Wolfner M.F."/>
            <person name="Wong A."/>
            <person name="Wong G.K."/>
            <person name="Wu C.I."/>
            <person name="Wu G."/>
            <person name="Yamamoto D."/>
            <person name="Yang H.P."/>
            <person name="Yang S.P."/>
            <person name="Yorke J.A."/>
            <person name="Yoshida K."/>
            <person name="Zdobnov E."/>
            <person name="Zhang P."/>
            <person name="Zhang Y."/>
            <person name="Zimin A.V."/>
            <person name="Baldwin J."/>
            <person name="Abdouelleil A."/>
            <person name="Abdulkadir J."/>
            <person name="Abebe A."/>
            <person name="Abera B."/>
            <person name="Abreu J."/>
            <person name="Acer S.C."/>
            <person name="Aftuck L."/>
            <person name="Alexander A."/>
            <person name="An P."/>
            <person name="Anderson E."/>
            <person name="Anderson S."/>
            <person name="Arachi H."/>
            <person name="Azer M."/>
            <person name="Bachantsang P."/>
            <person name="Barry A."/>
            <person name="Bayul T."/>
            <person name="Berlin A."/>
            <person name="Bessette D."/>
            <person name="Bloom T."/>
            <person name="Blye J."/>
            <person name="Boguslavskiy L."/>
            <person name="Bonnet C."/>
            <person name="Boukhgalter B."/>
            <person name="Bourzgui I."/>
            <person name="Brown A."/>
            <person name="Cahill P."/>
            <person name="Channer S."/>
            <person name="Cheshatsang Y."/>
            <person name="Chuda L."/>
            <person name="Citroen M."/>
            <person name="Collymore A."/>
            <person name="Cooke P."/>
            <person name="Costello M."/>
            <person name="D'Aco K."/>
            <person name="Daza R."/>
            <person name="De Haan G."/>
            <person name="DeGray S."/>
            <person name="DeMaso C."/>
            <person name="Dhargay N."/>
            <person name="Dooley K."/>
            <person name="Dooley E."/>
            <person name="Doricent M."/>
            <person name="Dorje P."/>
            <person name="Dorjee K."/>
            <person name="Dupes A."/>
            <person name="Elong R."/>
            <person name="Falk J."/>
            <person name="Farina A."/>
            <person name="Faro S."/>
            <person name="Ferguson D."/>
            <person name="Fisher S."/>
            <person name="Foley C.D."/>
            <person name="Franke A."/>
            <person name="Friedrich D."/>
            <person name="Gadbois L."/>
            <person name="Gearin G."/>
            <person name="Gearin C.R."/>
            <person name="Giannoukos G."/>
            <person name="Goode T."/>
            <person name="Graham J."/>
            <person name="Grandbois E."/>
            <person name="Grewal S."/>
            <person name="Gyaltsen K."/>
            <person name="Hafez N."/>
            <person name="Hagos B."/>
            <person name="Hall J."/>
            <person name="Henson C."/>
            <person name="Hollinger A."/>
            <person name="Honan T."/>
            <person name="Huard M.D."/>
            <person name="Hughes L."/>
            <person name="Hurhula B."/>
            <person name="Husby M.E."/>
            <person name="Kamat A."/>
            <person name="Kanga B."/>
            <person name="Kashin S."/>
            <person name="Khazanovich D."/>
            <person name="Kisner P."/>
            <person name="Lance K."/>
            <person name="Lara M."/>
            <person name="Lee W."/>
            <person name="Lennon N."/>
            <person name="Letendre F."/>
            <person name="LeVine R."/>
            <person name="Lipovsky A."/>
            <person name="Liu X."/>
            <person name="Liu J."/>
            <person name="Liu S."/>
            <person name="Lokyitsang T."/>
            <person name="Lokyitsang Y."/>
            <person name="Lubonja R."/>
            <person name="Lui A."/>
            <person name="MacDonald P."/>
            <person name="Magnisalis V."/>
            <person name="Maru K."/>
            <person name="Matthews C."/>
            <person name="McCusker W."/>
            <person name="McDonough S."/>
            <person name="Mehta T."/>
            <person name="Meldrim J."/>
            <person name="Meneus L."/>
            <person name="Mihai O."/>
            <person name="Mihalev A."/>
            <person name="Mihova T."/>
            <person name="Mittelman R."/>
            <person name="Mlenga V."/>
            <person name="Montmayeur A."/>
            <person name="Mulrain L."/>
            <person name="Navidi A."/>
            <person name="Naylor J."/>
            <person name="Negash T."/>
            <person name="Nguyen T."/>
            <person name="Nguyen N."/>
            <person name="Nicol R."/>
            <person name="Norbu C."/>
            <person name="Norbu N."/>
            <person name="Novod N."/>
            <person name="O'Neill B."/>
            <person name="Osman S."/>
            <person name="Markiewicz E."/>
            <person name="Oyono O.L."/>
            <person name="Patti C."/>
            <person name="Phunkhang P."/>
            <person name="Pierre F."/>
            <person name="Priest M."/>
            <person name="Raghuraman S."/>
            <person name="Rege F."/>
            <person name="Reyes R."/>
            <person name="Rise C."/>
            <person name="Rogov P."/>
            <person name="Ross K."/>
            <person name="Ryan E."/>
            <person name="Settipalli S."/>
            <person name="Shea T."/>
            <person name="Sherpa N."/>
            <person name="Shi L."/>
            <person name="Shih D."/>
            <person name="Sparrow T."/>
            <person name="Spaulding J."/>
            <person name="Stalker J."/>
            <person name="Stange-Thomann N."/>
            <person name="Stavropoulos S."/>
            <person name="Stone C."/>
            <person name="Strader C."/>
            <person name="Tesfaye S."/>
            <person name="Thomson T."/>
            <person name="Thoulutsang Y."/>
            <person name="Thoulutsang D."/>
            <person name="Topham K."/>
            <person name="Topping I."/>
            <person name="Tsamla T."/>
            <person name="Vassiliev H."/>
            <person name="Vo A."/>
            <person name="Wangchuk T."/>
            <person name="Wangdi T."/>
            <person name="Weiand M."/>
            <person name="Wilkinson J."/>
            <person name="Wilson A."/>
            <person name="Yadav S."/>
            <person name="Young G."/>
            <person name="Yu Q."/>
            <person name="Zembek L."/>
            <person name="Zhong D."/>
            <person name="Zimmer A."/>
            <person name="Zwirko Z."/>
            <person name="Jaffe D.B."/>
            <person name="Alvarez P."/>
            <person name="Brockman W."/>
            <person name="Butler J."/>
            <person name="Chin C."/>
            <person name="Gnerre S."/>
            <person name="Grabherr M."/>
            <person name="Kleber M."/>
            <person name="Mauceli E."/>
            <person name="MacCallum I."/>
        </authorList>
    </citation>
    <scope>NUCLEOTIDE SEQUENCE [LARGE SCALE GENOMIC DNA]</scope>
    <source>
        <strain evidence="5">Tucson 15010-1051.87</strain>
    </source>
</reference>
<keyword evidence="5" id="KW-1185">Reference proteome</keyword>
<dbReference type="PANTHER" id="PTHR11008">
    <property type="entry name" value="PROTEIN TAKEOUT-LIKE PROTEIN"/>
    <property type="match status" value="1"/>
</dbReference>
<keyword evidence="1" id="KW-0732">Signal</keyword>
<dbReference type="Gene3D" id="3.15.10.30">
    <property type="entry name" value="Haemolymph juvenile hormone binding protein"/>
    <property type="match status" value="1"/>
</dbReference>
<evidence type="ECO:0000313" key="4">
    <source>
        <dbReference type="EMBL" id="EDW60300.2"/>
    </source>
</evidence>
<feature type="non-terminal residue" evidence="4">
    <location>
        <position position="1"/>
    </location>
</feature>
<dbReference type="HOGENOM" id="CLU_850649_0_0_1"/>
<dbReference type="Proteomes" id="UP000008792">
    <property type="component" value="Unassembled WGS sequence"/>
</dbReference>
<evidence type="ECO:0000313" key="5">
    <source>
        <dbReference type="Proteomes" id="UP000008792"/>
    </source>
</evidence>
<dbReference type="InterPro" id="IPR010562">
    <property type="entry name" value="Haemolymph_juvenile_hormone-bd"/>
</dbReference>
<evidence type="ECO:0008006" key="6">
    <source>
        <dbReference type="Google" id="ProtNLM"/>
    </source>
</evidence>
<comment type="similarity">
    <text evidence="3">Belongs to the TO family.</text>
</comment>
<evidence type="ECO:0000256" key="3">
    <source>
        <dbReference type="ARBA" id="ARBA00060902"/>
    </source>
</evidence>
<dbReference type="AlphaFoldDB" id="B4LPR2"/>
<dbReference type="PANTHER" id="PTHR11008:SF32">
    <property type="entry name" value="CIRCADIAN CLOCK-CONTROLLED PROTEIN DAYWAKE-RELATED"/>
    <property type="match status" value="1"/>
</dbReference>
<dbReference type="InterPro" id="IPR038606">
    <property type="entry name" value="To_sf"/>
</dbReference>
<dbReference type="Pfam" id="PF06585">
    <property type="entry name" value="JHBP"/>
    <property type="match status" value="1"/>
</dbReference>
<evidence type="ECO:0000256" key="2">
    <source>
        <dbReference type="ARBA" id="ARBA00023108"/>
    </source>
</evidence>
<proteinExistence type="inferred from homology"/>
<dbReference type="eggNOG" id="ENOG502TBB9">
    <property type="taxonomic scope" value="Eukaryota"/>
</dbReference>
<dbReference type="GO" id="GO:0005615">
    <property type="term" value="C:extracellular space"/>
    <property type="evidence" value="ECO:0007669"/>
    <property type="project" value="TreeGrafter"/>
</dbReference>
<dbReference type="EMBL" id="CH940648">
    <property type="protein sequence ID" value="EDW60300.2"/>
    <property type="molecule type" value="Genomic_DNA"/>
</dbReference>
<gene>
    <name evidence="4" type="primary">Dvir\GJ20936</name>
    <name evidence="4" type="ORF">Dvir_GJ20936</name>
</gene>
<sequence>NKSDVKSLSTHRLSCASDIEKCHFGDGKCIAKSTNQFIRRYAKGDAKIGLPSFDNIEVDDITLINSPGPLWISYTLKNQVLKGFENATIISLSGLDREPELNKFEVKLKIPSLVMHGNYELRGRGIIVYTNSSGSTKSDMQNVRITITIKGFIEYRNKKRYLKVYEMAPIFELDRWILSADNLFKENTDLTVLLNRVINERWVEFWNEIESTILPVYTRSFVNLINKFVQAIPYDDMFLPD</sequence>
<accession>B4LPR2</accession>
<dbReference type="GO" id="GO:0007623">
    <property type="term" value="P:circadian rhythm"/>
    <property type="evidence" value="ECO:0007669"/>
    <property type="project" value="UniProtKB-ARBA"/>
</dbReference>
<keyword evidence="2" id="KW-0090">Biological rhythms</keyword>
<name>B4LPR2_DROVI</name>
<protein>
    <recommendedName>
        <fullName evidence="6">Circadian clock-controlled protein</fullName>
    </recommendedName>
</protein>
<dbReference type="SMR" id="B4LPR2"/>
<organism evidence="4 5">
    <name type="scientific">Drosophila virilis</name>
    <name type="common">Fruit fly</name>
    <dbReference type="NCBI Taxonomy" id="7244"/>
    <lineage>
        <taxon>Eukaryota</taxon>
        <taxon>Metazoa</taxon>
        <taxon>Ecdysozoa</taxon>
        <taxon>Arthropoda</taxon>
        <taxon>Hexapoda</taxon>
        <taxon>Insecta</taxon>
        <taxon>Pterygota</taxon>
        <taxon>Neoptera</taxon>
        <taxon>Endopterygota</taxon>
        <taxon>Diptera</taxon>
        <taxon>Brachycera</taxon>
        <taxon>Muscomorpha</taxon>
        <taxon>Ephydroidea</taxon>
        <taxon>Drosophilidae</taxon>
        <taxon>Drosophila</taxon>
    </lineage>
</organism>
<dbReference type="InParanoid" id="B4LPR2"/>